<dbReference type="GO" id="GO:0004222">
    <property type="term" value="F:metalloendopeptidase activity"/>
    <property type="evidence" value="ECO:0007669"/>
    <property type="project" value="InterPro"/>
</dbReference>
<dbReference type="GO" id="GO:0006508">
    <property type="term" value="P:proteolysis"/>
    <property type="evidence" value="ECO:0007669"/>
    <property type="project" value="UniProtKB-KW"/>
</dbReference>
<dbReference type="Gene3D" id="3.30.830.10">
    <property type="entry name" value="Metalloenzyme, LuxS/M16 peptidase-like"/>
    <property type="match status" value="2"/>
</dbReference>
<dbReference type="PANTHER" id="PTHR11851:SF49">
    <property type="entry name" value="MITOCHONDRIAL-PROCESSING PEPTIDASE SUBUNIT ALPHA"/>
    <property type="match status" value="1"/>
</dbReference>
<comment type="similarity">
    <text evidence="2 3">Belongs to the peptidase M16 family.</text>
</comment>
<feature type="domain" description="Peptidase M16 N-terminal" evidence="5">
    <location>
        <begin position="59"/>
        <end position="199"/>
    </location>
</feature>
<protein>
    <submittedName>
        <fullName evidence="7">Zinc protease</fullName>
    </submittedName>
</protein>
<dbReference type="InterPro" id="IPR050361">
    <property type="entry name" value="MPP/UQCRC_Complex"/>
</dbReference>
<gene>
    <name evidence="7" type="ORF">SAMN02745130_01734</name>
</gene>
<dbReference type="InterPro" id="IPR007863">
    <property type="entry name" value="Peptidase_M16_C"/>
</dbReference>
<dbReference type="InterPro" id="IPR001431">
    <property type="entry name" value="Pept_M16_Zn_BS"/>
</dbReference>
<dbReference type="SUPFAM" id="SSF63411">
    <property type="entry name" value="LuxS/MPP-like metallohydrolase"/>
    <property type="match status" value="2"/>
</dbReference>
<reference evidence="7 8" key="1">
    <citation type="submission" date="2017-02" db="EMBL/GenBank/DDBJ databases">
        <authorList>
            <person name="Peterson S.W."/>
        </authorList>
    </citation>
    <scope>NUCLEOTIDE SEQUENCE [LARGE SCALE GENOMIC DNA]</scope>
    <source>
        <strain evidence="7 8">ATCC 49788</strain>
    </source>
</reference>
<dbReference type="PANTHER" id="PTHR11851">
    <property type="entry name" value="METALLOPROTEASE"/>
    <property type="match status" value="1"/>
</dbReference>
<evidence type="ECO:0000256" key="2">
    <source>
        <dbReference type="ARBA" id="ARBA00007261"/>
    </source>
</evidence>
<dbReference type="InterPro" id="IPR011765">
    <property type="entry name" value="Pept_M16_N"/>
</dbReference>
<dbReference type="Proteomes" id="UP000190460">
    <property type="component" value="Unassembled WGS sequence"/>
</dbReference>
<feature type="chain" id="PRO_5013114964" evidence="4">
    <location>
        <begin position="22"/>
        <end position="479"/>
    </location>
</feature>
<comment type="cofactor">
    <cofactor evidence="1">
        <name>Zn(2+)</name>
        <dbReference type="ChEBI" id="CHEBI:29105"/>
    </cofactor>
</comment>
<dbReference type="OrthoDB" id="9811314at2"/>
<evidence type="ECO:0000259" key="6">
    <source>
        <dbReference type="Pfam" id="PF05193"/>
    </source>
</evidence>
<keyword evidence="4" id="KW-0732">Signal</keyword>
<dbReference type="STRING" id="92487.SAMN02745130_01734"/>
<dbReference type="Pfam" id="PF00675">
    <property type="entry name" value="Peptidase_M16"/>
    <property type="match status" value="1"/>
</dbReference>
<evidence type="ECO:0000259" key="5">
    <source>
        <dbReference type="Pfam" id="PF00675"/>
    </source>
</evidence>
<dbReference type="AlphaFoldDB" id="A0A1T4WII8"/>
<feature type="signal peptide" evidence="4">
    <location>
        <begin position="1"/>
        <end position="21"/>
    </location>
</feature>
<dbReference type="PROSITE" id="PS00143">
    <property type="entry name" value="INSULINASE"/>
    <property type="match status" value="1"/>
</dbReference>
<dbReference type="EMBL" id="FUYB01000006">
    <property type="protein sequence ID" value="SKA77122.1"/>
    <property type="molecule type" value="Genomic_DNA"/>
</dbReference>
<dbReference type="GO" id="GO:0046872">
    <property type="term" value="F:metal ion binding"/>
    <property type="evidence" value="ECO:0007669"/>
    <property type="project" value="InterPro"/>
</dbReference>
<feature type="domain" description="Peptidase M16 C-terminal" evidence="6">
    <location>
        <begin position="207"/>
        <end position="394"/>
    </location>
</feature>
<accession>A0A1T4WII8</accession>
<name>A0A1T4WII8_9GAMM</name>
<keyword evidence="7" id="KW-0645">Protease</keyword>
<evidence type="ECO:0000313" key="8">
    <source>
        <dbReference type="Proteomes" id="UP000190460"/>
    </source>
</evidence>
<evidence type="ECO:0000256" key="3">
    <source>
        <dbReference type="RuleBase" id="RU004447"/>
    </source>
</evidence>
<evidence type="ECO:0000256" key="1">
    <source>
        <dbReference type="ARBA" id="ARBA00001947"/>
    </source>
</evidence>
<keyword evidence="7" id="KW-0378">Hydrolase</keyword>
<evidence type="ECO:0000256" key="4">
    <source>
        <dbReference type="SAM" id="SignalP"/>
    </source>
</evidence>
<organism evidence="7 8">
    <name type="scientific">Thiothrix eikelboomii</name>
    <dbReference type="NCBI Taxonomy" id="92487"/>
    <lineage>
        <taxon>Bacteria</taxon>
        <taxon>Pseudomonadati</taxon>
        <taxon>Pseudomonadota</taxon>
        <taxon>Gammaproteobacteria</taxon>
        <taxon>Thiotrichales</taxon>
        <taxon>Thiotrichaceae</taxon>
        <taxon>Thiothrix</taxon>
    </lineage>
</organism>
<dbReference type="Pfam" id="PF05193">
    <property type="entry name" value="Peptidase_M16_C"/>
    <property type="match status" value="1"/>
</dbReference>
<proteinExistence type="inferred from homology"/>
<dbReference type="RefSeq" id="WP_078922203.1">
    <property type="nucleotide sequence ID" value="NZ_FUYB01000006.1"/>
</dbReference>
<dbReference type="InterPro" id="IPR011249">
    <property type="entry name" value="Metalloenz_LuxS/M16"/>
</dbReference>
<sequence>MRKRVLCACLVALSASTRVYAEQASQPVVAHPTVAAATTELEPRLFTLKNGMQLIVKPDHRAPTAVHMLWLRVGSMDELSGTTGVAHVLEHMMFKGTPTVKAREFSQRVAALGGEDNAFTSTDYTAYYQQIPKDKLEEVMKLQADSFVNNQWPDDEFKHELEVVKEERRMRTDDQPRSLLYEQLMAASYVLNPYRNPIIGWMNDLDNMTPDDARAFYQQWYTPLNAAVVIAGDVQPEEALVLAEKYYGSLPAKPLPVRKPALEPMQVGIRRFEIKAPAEQANLLMAFKVPQLKSVDQPTESDWDALALTVLSAILDGNDGARLERNLINSEQRVADNASTRNGMYGRGPQLFFVSGVPAAGKTVEDLELALRAQIKRVADEGVTEAELKRVKTQWIAAEIYQRDSVFSQANDLGSLWAIGMPLETKDKLIEMLRKVTADQVKAVAKKYFGDDQLTVAVLNPQTRDPKAKPRTPSVEVRH</sequence>
<evidence type="ECO:0000313" key="7">
    <source>
        <dbReference type="EMBL" id="SKA77122.1"/>
    </source>
</evidence>
<keyword evidence="8" id="KW-1185">Reference proteome</keyword>